<sequence>MIPAVIRGGGGVPHANMDLEDVEEDIAEARLRQEQAKVERKLENVTKKIDEEEEEARGIAKELKVLETKKAGIRIQLLDKGAGQRYWEDILRDVEEKEKYLRKKEEDLRKKEEDLRKEKQDLRKEKQDLRKEKQDLRKEKQDLRKEKQDRLTKEEINHGIQWMETPLDASELGYEENRKLFSVDRSIMNWNPGTAGKVVLYCRDGFNEQMDFLEEKVCKEGYMGWILGPPGTGKTTTTICFILSKSIEEGWCVMFVRLWKLGIVSCIQVVDGQQRRCDLSSDEVASGVKKILQGWTDKRRKYLVSLDGYV</sequence>
<dbReference type="KEGG" id="gtt:GUITHDRAFT_110356"/>
<dbReference type="AlphaFoldDB" id="L1J632"/>
<reference evidence="3" key="3">
    <citation type="submission" date="2015-06" db="UniProtKB">
        <authorList>
            <consortium name="EnsemblProtists"/>
        </authorList>
    </citation>
    <scope>IDENTIFICATION</scope>
</reference>
<accession>L1J632</accession>
<proteinExistence type="predicted"/>
<evidence type="ECO:0000313" key="3">
    <source>
        <dbReference type="EnsemblProtists" id="EKX43550"/>
    </source>
</evidence>
<protein>
    <submittedName>
        <fullName evidence="2 3">Uncharacterized protein</fullName>
    </submittedName>
</protein>
<dbReference type="eggNOG" id="ENOG502T0G2">
    <property type="taxonomic scope" value="Eukaryota"/>
</dbReference>
<keyword evidence="4" id="KW-1185">Reference proteome</keyword>
<gene>
    <name evidence="2" type="ORF">GUITHDRAFT_110356</name>
</gene>
<evidence type="ECO:0000256" key="1">
    <source>
        <dbReference type="SAM" id="MobiDB-lite"/>
    </source>
</evidence>
<dbReference type="GeneID" id="17300245"/>
<dbReference type="RefSeq" id="XP_005830530.1">
    <property type="nucleotide sequence ID" value="XM_005830473.1"/>
</dbReference>
<reference evidence="4" key="2">
    <citation type="submission" date="2012-11" db="EMBL/GenBank/DDBJ databases">
        <authorList>
            <person name="Kuo A."/>
            <person name="Curtis B.A."/>
            <person name="Tanifuji G."/>
            <person name="Burki F."/>
            <person name="Gruber A."/>
            <person name="Irimia M."/>
            <person name="Maruyama S."/>
            <person name="Arias M.C."/>
            <person name="Ball S.G."/>
            <person name="Gile G.H."/>
            <person name="Hirakawa Y."/>
            <person name="Hopkins J.F."/>
            <person name="Rensing S.A."/>
            <person name="Schmutz J."/>
            <person name="Symeonidi A."/>
            <person name="Elias M."/>
            <person name="Eveleigh R.J."/>
            <person name="Herman E.K."/>
            <person name="Klute M.J."/>
            <person name="Nakayama T."/>
            <person name="Obornik M."/>
            <person name="Reyes-Prieto A."/>
            <person name="Armbrust E.V."/>
            <person name="Aves S.J."/>
            <person name="Beiko R.G."/>
            <person name="Coutinho P."/>
            <person name="Dacks J.B."/>
            <person name="Durnford D.G."/>
            <person name="Fast N.M."/>
            <person name="Green B.R."/>
            <person name="Grisdale C."/>
            <person name="Hempe F."/>
            <person name="Henrissat B."/>
            <person name="Hoppner M.P."/>
            <person name="Ishida K.-I."/>
            <person name="Kim E."/>
            <person name="Koreny L."/>
            <person name="Kroth P.G."/>
            <person name="Liu Y."/>
            <person name="Malik S.-B."/>
            <person name="Maier U.G."/>
            <person name="McRose D."/>
            <person name="Mock T."/>
            <person name="Neilson J.A."/>
            <person name="Onodera N.T."/>
            <person name="Poole A.M."/>
            <person name="Pritham E.J."/>
            <person name="Richards T.A."/>
            <person name="Rocap G."/>
            <person name="Roy S.W."/>
            <person name="Sarai C."/>
            <person name="Schaack S."/>
            <person name="Shirato S."/>
            <person name="Slamovits C.H."/>
            <person name="Spencer D.F."/>
            <person name="Suzuki S."/>
            <person name="Worden A.Z."/>
            <person name="Zauner S."/>
            <person name="Barry K."/>
            <person name="Bell C."/>
            <person name="Bharti A.K."/>
            <person name="Crow J.A."/>
            <person name="Grimwood J."/>
            <person name="Kramer R."/>
            <person name="Lindquist E."/>
            <person name="Lucas S."/>
            <person name="Salamov A."/>
            <person name="McFadden G.I."/>
            <person name="Lane C.E."/>
            <person name="Keeling P.J."/>
            <person name="Gray M.W."/>
            <person name="Grigoriev I.V."/>
            <person name="Archibald J.M."/>
        </authorList>
    </citation>
    <scope>NUCLEOTIDE SEQUENCE</scope>
    <source>
        <strain evidence="4">CCMP2712</strain>
    </source>
</reference>
<evidence type="ECO:0000313" key="4">
    <source>
        <dbReference type="Proteomes" id="UP000011087"/>
    </source>
</evidence>
<reference evidence="2 4" key="1">
    <citation type="journal article" date="2012" name="Nature">
        <title>Algal genomes reveal evolutionary mosaicism and the fate of nucleomorphs.</title>
        <authorList>
            <consortium name="DOE Joint Genome Institute"/>
            <person name="Curtis B.A."/>
            <person name="Tanifuji G."/>
            <person name="Burki F."/>
            <person name="Gruber A."/>
            <person name="Irimia M."/>
            <person name="Maruyama S."/>
            <person name="Arias M.C."/>
            <person name="Ball S.G."/>
            <person name="Gile G.H."/>
            <person name="Hirakawa Y."/>
            <person name="Hopkins J.F."/>
            <person name="Kuo A."/>
            <person name="Rensing S.A."/>
            <person name="Schmutz J."/>
            <person name="Symeonidi A."/>
            <person name="Elias M."/>
            <person name="Eveleigh R.J."/>
            <person name="Herman E.K."/>
            <person name="Klute M.J."/>
            <person name="Nakayama T."/>
            <person name="Obornik M."/>
            <person name="Reyes-Prieto A."/>
            <person name="Armbrust E.V."/>
            <person name="Aves S.J."/>
            <person name="Beiko R.G."/>
            <person name="Coutinho P."/>
            <person name="Dacks J.B."/>
            <person name="Durnford D.G."/>
            <person name="Fast N.M."/>
            <person name="Green B.R."/>
            <person name="Grisdale C.J."/>
            <person name="Hempel F."/>
            <person name="Henrissat B."/>
            <person name="Hoppner M.P."/>
            <person name="Ishida K."/>
            <person name="Kim E."/>
            <person name="Koreny L."/>
            <person name="Kroth P.G."/>
            <person name="Liu Y."/>
            <person name="Malik S.B."/>
            <person name="Maier U.G."/>
            <person name="McRose D."/>
            <person name="Mock T."/>
            <person name="Neilson J.A."/>
            <person name="Onodera N.T."/>
            <person name="Poole A.M."/>
            <person name="Pritham E.J."/>
            <person name="Richards T.A."/>
            <person name="Rocap G."/>
            <person name="Roy S.W."/>
            <person name="Sarai C."/>
            <person name="Schaack S."/>
            <person name="Shirato S."/>
            <person name="Slamovits C.H."/>
            <person name="Spencer D.F."/>
            <person name="Suzuki S."/>
            <person name="Worden A.Z."/>
            <person name="Zauner S."/>
            <person name="Barry K."/>
            <person name="Bell C."/>
            <person name="Bharti A.K."/>
            <person name="Crow J.A."/>
            <person name="Grimwood J."/>
            <person name="Kramer R."/>
            <person name="Lindquist E."/>
            <person name="Lucas S."/>
            <person name="Salamov A."/>
            <person name="McFadden G.I."/>
            <person name="Lane C.E."/>
            <person name="Keeling P.J."/>
            <person name="Gray M.W."/>
            <person name="Grigoriev I.V."/>
            <person name="Archibald J.M."/>
        </authorList>
    </citation>
    <scope>NUCLEOTIDE SEQUENCE</scope>
    <source>
        <strain evidence="2 4">CCMP2712</strain>
    </source>
</reference>
<name>L1J632_GUITC</name>
<evidence type="ECO:0000313" key="2">
    <source>
        <dbReference type="EMBL" id="EKX43550.1"/>
    </source>
</evidence>
<dbReference type="PaxDb" id="55529-EKX43550"/>
<feature type="region of interest" description="Disordered" evidence="1">
    <location>
        <begin position="112"/>
        <end position="150"/>
    </location>
</feature>
<organism evidence="2">
    <name type="scientific">Guillardia theta (strain CCMP2712)</name>
    <name type="common">Cryptophyte</name>
    <dbReference type="NCBI Taxonomy" id="905079"/>
    <lineage>
        <taxon>Eukaryota</taxon>
        <taxon>Cryptophyceae</taxon>
        <taxon>Pyrenomonadales</taxon>
        <taxon>Geminigeraceae</taxon>
        <taxon>Guillardia</taxon>
    </lineage>
</organism>
<dbReference type="EnsemblProtists" id="EKX43550">
    <property type="protein sequence ID" value="EKX43550"/>
    <property type="gene ID" value="GUITHDRAFT_110356"/>
</dbReference>
<dbReference type="Proteomes" id="UP000011087">
    <property type="component" value="Unassembled WGS sequence"/>
</dbReference>
<dbReference type="STRING" id="905079.L1J632"/>
<dbReference type="EMBL" id="JH993009">
    <property type="protein sequence ID" value="EKX43550.1"/>
    <property type="molecule type" value="Genomic_DNA"/>
</dbReference>
<dbReference type="HOGENOM" id="CLU_795566_0_0_1"/>